<accession>A0ABU0LJ46</accession>
<gene>
    <name evidence="9" type="ORF">QOZ94_003971</name>
</gene>
<dbReference type="EC" id="1.14.13.83" evidence="9"/>
<feature type="region of interest" description="Disordered" evidence="7">
    <location>
        <begin position="214"/>
        <end position="236"/>
    </location>
</feature>
<keyword evidence="2" id="KW-0349">Heme</keyword>
<keyword evidence="1" id="KW-0004">4Fe-4S</keyword>
<evidence type="ECO:0000313" key="9">
    <source>
        <dbReference type="EMBL" id="MDQ0507155.1"/>
    </source>
</evidence>
<name>A0ABU0LJ46_XANAG</name>
<sequence length="400" mass="41866">MSAPTIKGWCPGAHRPMMSGDGLVVRVRPPLGEMTPRQARGLADLAAAHGHGVVELTNRANLQLRGVAEADHPALIQGLAALDLLDADSAAERRRNIVTDPFRPLGVDDVQTRCAAALTRGLASRDLAPLPSKFGFVVDAGPERRLAGISGDVRIEAAGAHLLVRADGRATGRMVANAAAAVRLALELARWFLASGGVGPDGRGRMRRHLAAGATLPPELSGDTHPQADRPAPRPGPIGTGIGLAAAFGLIRAQSLHRLADSGARVLRITPFRMVFLPDVQDLSVHDPSVHDLPPMIGASDLIFDGDDPRLRVIACSGAPACPQASVATRDLALKLAARLPEKGQLHISGCAKGCAHPARSELTLVGRAGAFDLVRDGAPWDEPLRRGASPHQILTLFGG</sequence>
<evidence type="ECO:0000256" key="3">
    <source>
        <dbReference type="ARBA" id="ARBA00022723"/>
    </source>
</evidence>
<dbReference type="InterPro" id="IPR005117">
    <property type="entry name" value="NiRdtase/SiRdtase_haem-b_fer"/>
</dbReference>
<evidence type="ECO:0000256" key="2">
    <source>
        <dbReference type="ARBA" id="ARBA00022617"/>
    </source>
</evidence>
<dbReference type="EMBL" id="JAUSVY010000013">
    <property type="protein sequence ID" value="MDQ0507155.1"/>
    <property type="molecule type" value="Genomic_DNA"/>
</dbReference>
<dbReference type="PROSITE" id="PS00365">
    <property type="entry name" value="NIR_SIR"/>
    <property type="match status" value="1"/>
</dbReference>
<keyword evidence="6" id="KW-0411">Iron-sulfur</keyword>
<reference evidence="9 10" key="1">
    <citation type="submission" date="2023-07" db="EMBL/GenBank/DDBJ databases">
        <title>Genomic Encyclopedia of Type Strains, Phase IV (KMG-IV): sequencing the most valuable type-strain genomes for metagenomic binning, comparative biology and taxonomic classification.</title>
        <authorList>
            <person name="Goeker M."/>
        </authorList>
    </citation>
    <scope>NUCLEOTIDE SEQUENCE [LARGE SCALE GENOMIC DNA]</scope>
    <source>
        <strain evidence="9 10">DSM 3770</strain>
    </source>
</reference>
<dbReference type="SUPFAM" id="SSF56014">
    <property type="entry name" value="Nitrite and sulphite reductase 4Fe-4S domain-like"/>
    <property type="match status" value="1"/>
</dbReference>
<dbReference type="GO" id="GO:0043818">
    <property type="term" value="F:precorrin-3B synthase activity"/>
    <property type="evidence" value="ECO:0007669"/>
    <property type="project" value="UniProtKB-EC"/>
</dbReference>
<dbReference type="Pfam" id="PF03460">
    <property type="entry name" value="NIR_SIR_ferr"/>
    <property type="match status" value="1"/>
</dbReference>
<dbReference type="PANTHER" id="PTHR32439:SF9">
    <property type="entry name" value="BLR3264 PROTEIN"/>
    <property type="match status" value="1"/>
</dbReference>
<keyword evidence="3" id="KW-0479">Metal-binding</keyword>
<dbReference type="Gene3D" id="3.30.413.10">
    <property type="entry name" value="Sulfite Reductase Hemoprotein, domain 1"/>
    <property type="match status" value="2"/>
</dbReference>
<proteinExistence type="predicted"/>
<comment type="caution">
    <text evidence="9">The sequence shown here is derived from an EMBL/GenBank/DDBJ whole genome shotgun (WGS) entry which is preliminary data.</text>
</comment>
<organism evidence="9 10">
    <name type="scientific">Xanthobacter agilis</name>
    <dbReference type="NCBI Taxonomy" id="47492"/>
    <lineage>
        <taxon>Bacteria</taxon>
        <taxon>Pseudomonadati</taxon>
        <taxon>Pseudomonadota</taxon>
        <taxon>Alphaproteobacteria</taxon>
        <taxon>Hyphomicrobiales</taxon>
        <taxon>Xanthobacteraceae</taxon>
        <taxon>Xanthobacter</taxon>
    </lineage>
</organism>
<dbReference type="InterPro" id="IPR012798">
    <property type="entry name" value="Cbl_synth_CobG-like"/>
</dbReference>
<feature type="domain" description="Nitrite/Sulfite reductase ferredoxin-like" evidence="8">
    <location>
        <begin position="16"/>
        <end position="81"/>
    </location>
</feature>
<protein>
    <submittedName>
        <fullName evidence="9">Precorrin-3B synthase</fullName>
        <ecNumber evidence="9">1.14.13.83</ecNumber>
    </submittedName>
</protein>
<keyword evidence="10" id="KW-1185">Reference proteome</keyword>
<dbReference type="Gene3D" id="3.90.480.10">
    <property type="entry name" value="Sulfite Reductase Hemoprotein,Domain 2"/>
    <property type="match status" value="1"/>
</dbReference>
<evidence type="ECO:0000256" key="7">
    <source>
        <dbReference type="SAM" id="MobiDB-lite"/>
    </source>
</evidence>
<evidence type="ECO:0000256" key="1">
    <source>
        <dbReference type="ARBA" id="ARBA00022485"/>
    </source>
</evidence>
<keyword evidence="5" id="KW-0408">Iron</keyword>
<dbReference type="PANTHER" id="PTHR32439">
    <property type="entry name" value="FERREDOXIN--NITRITE REDUCTASE, CHLOROPLASTIC"/>
    <property type="match status" value="1"/>
</dbReference>
<dbReference type="InterPro" id="IPR051329">
    <property type="entry name" value="NIR_SIR_4Fe-4S"/>
</dbReference>
<dbReference type="SUPFAM" id="SSF55124">
    <property type="entry name" value="Nitrite/Sulfite reductase N-terminal domain-like"/>
    <property type="match status" value="1"/>
</dbReference>
<dbReference type="InterPro" id="IPR045854">
    <property type="entry name" value="NO2/SO3_Rdtase_4Fe4S_sf"/>
</dbReference>
<dbReference type="Proteomes" id="UP001241747">
    <property type="component" value="Unassembled WGS sequence"/>
</dbReference>
<evidence type="ECO:0000256" key="5">
    <source>
        <dbReference type="ARBA" id="ARBA00023004"/>
    </source>
</evidence>
<keyword evidence="4 9" id="KW-0560">Oxidoreductase</keyword>
<evidence type="ECO:0000259" key="8">
    <source>
        <dbReference type="Pfam" id="PF03460"/>
    </source>
</evidence>
<dbReference type="NCBIfam" id="TIGR02435">
    <property type="entry name" value="CobG"/>
    <property type="match status" value="1"/>
</dbReference>
<dbReference type="RefSeq" id="WP_237347283.1">
    <property type="nucleotide sequence ID" value="NZ_JABWGX010000031.1"/>
</dbReference>
<evidence type="ECO:0000313" key="10">
    <source>
        <dbReference type="Proteomes" id="UP001241747"/>
    </source>
</evidence>
<evidence type="ECO:0000256" key="6">
    <source>
        <dbReference type="ARBA" id="ARBA00023014"/>
    </source>
</evidence>
<dbReference type="InterPro" id="IPR006066">
    <property type="entry name" value="NO2/SO3_Rdtase_FeS/sirohaem_BS"/>
</dbReference>
<evidence type="ECO:0000256" key="4">
    <source>
        <dbReference type="ARBA" id="ARBA00023002"/>
    </source>
</evidence>
<dbReference type="InterPro" id="IPR036136">
    <property type="entry name" value="Nit/Sulf_reduc_fer-like_dom_sf"/>
</dbReference>